<evidence type="ECO:0000256" key="7">
    <source>
        <dbReference type="ARBA" id="ARBA00022833"/>
    </source>
</evidence>
<keyword evidence="5" id="KW-0479">Metal-binding</keyword>
<dbReference type="InterPro" id="IPR013087">
    <property type="entry name" value="Znf_C2H2_type"/>
</dbReference>
<comment type="subcellular location">
    <subcellularLocation>
        <location evidence="2">Cytoplasm</location>
    </subcellularLocation>
    <subcellularLocation>
        <location evidence="1">Nucleus</location>
    </subcellularLocation>
</comment>
<dbReference type="InterPro" id="IPR003604">
    <property type="entry name" value="Matrin/U1-like-C_Znf_C2H2"/>
</dbReference>
<sequence length="161" mass="18630">MGRYSVKRYKTKRRTRDLDLIYYNDMGSKEAIARLKNQPLDETKPGLGQYYCIECAHYYENQPALDRHNSGKKHKRRVRELKQRPYSNLESEAANGINMAKFTESVEKYKQIEADKKAQAEVIESMMRQKNGTIEEIMGIEGVEGSNEAEVKQEGEVEMAT</sequence>
<dbReference type="SMART" id="SM00451">
    <property type="entry name" value="ZnF_U1"/>
    <property type="match status" value="1"/>
</dbReference>
<dbReference type="Gene3D" id="3.30.160.60">
    <property type="entry name" value="Classic Zinc Finger"/>
    <property type="match status" value="1"/>
</dbReference>
<dbReference type="InterPro" id="IPR000690">
    <property type="entry name" value="Matrin/U1-C_Znf_C2H2"/>
</dbReference>
<dbReference type="SUPFAM" id="SSF57667">
    <property type="entry name" value="beta-beta-alpha zinc fingers"/>
    <property type="match status" value="1"/>
</dbReference>
<dbReference type="InterPro" id="IPR036236">
    <property type="entry name" value="Znf_C2H2_sf"/>
</dbReference>
<dbReference type="EMBL" id="OZ004259">
    <property type="protein sequence ID" value="CAK7919636.1"/>
    <property type="molecule type" value="Genomic_DNA"/>
</dbReference>
<evidence type="ECO:0000313" key="12">
    <source>
        <dbReference type="Proteomes" id="UP001497600"/>
    </source>
</evidence>
<dbReference type="Pfam" id="PF12171">
    <property type="entry name" value="zf-C2H2_jaz"/>
    <property type="match status" value="1"/>
</dbReference>
<keyword evidence="4" id="KW-0690">Ribosome biogenesis</keyword>
<evidence type="ECO:0000256" key="2">
    <source>
        <dbReference type="ARBA" id="ARBA00004496"/>
    </source>
</evidence>
<evidence type="ECO:0000256" key="5">
    <source>
        <dbReference type="ARBA" id="ARBA00022723"/>
    </source>
</evidence>
<comment type="similarity">
    <text evidence="9">Belongs to the ZNF593/BUD20 C2H2-type zinc-finger protein family.</text>
</comment>
<keyword evidence="7" id="KW-0862">Zinc</keyword>
<dbReference type="PROSITE" id="PS00028">
    <property type="entry name" value="ZINC_FINGER_C2H2_1"/>
    <property type="match status" value="1"/>
</dbReference>
<gene>
    <name evidence="11" type="primary">BUD20</name>
    <name evidence="11" type="ORF">CAAN4_G19526</name>
</gene>
<dbReference type="Proteomes" id="UP001497600">
    <property type="component" value="Chromosome G"/>
</dbReference>
<name>A0ABP0EIW3_9ASCO</name>
<evidence type="ECO:0000256" key="4">
    <source>
        <dbReference type="ARBA" id="ARBA00022517"/>
    </source>
</evidence>
<reference evidence="11 12" key="1">
    <citation type="submission" date="2024-01" db="EMBL/GenBank/DDBJ databases">
        <authorList>
            <consortium name="Genoscope - CEA"/>
            <person name="William W."/>
        </authorList>
    </citation>
    <scope>NUCLEOTIDE SEQUENCE [LARGE SCALE GENOMIC DNA]</scope>
    <source>
        <strain evidence="11 12">29B2s-10</strain>
    </source>
</reference>
<accession>A0ABP0EIW3</accession>
<proteinExistence type="inferred from homology"/>
<keyword evidence="6" id="KW-0863">Zinc-finger</keyword>
<evidence type="ECO:0000259" key="10">
    <source>
        <dbReference type="PROSITE" id="PS50171"/>
    </source>
</evidence>
<keyword evidence="8" id="KW-0539">Nucleus</keyword>
<dbReference type="InterPro" id="IPR022755">
    <property type="entry name" value="Znf_C2H2_jaz"/>
</dbReference>
<keyword evidence="12" id="KW-1185">Reference proteome</keyword>
<feature type="domain" description="Matrin-type" evidence="10">
    <location>
        <begin position="50"/>
        <end position="80"/>
    </location>
</feature>
<evidence type="ECO:0000256" key="1">
    <source>
        <dbReference type="ARBA" id="ARBA00004123"/>
    </source>
</evidence>
<dbReference type="PANTHER" id="PTHR46095:SF1">
    <property type="entry name" value="ZINC FINGER PROTEIN 593"/>
    <property type="match status" value="1"/>
</dbReference>
<evidence type="ECO:0000313" key="11">
    <source>
        <dbReference type="EMBL" id="CAK7919636.1"/>
    </source>
</evidence>
<dbReference type="InterPro" id="IPR051879">
    <property type="entry name" value="C2H2-ZF_Maturation_Protein"/>
</dbReference>
<keyword evidence="3" id="KW-0963">Cytoplasm</keyword>
<dbReference type="PANTHER" id="PTHR46095">
    <property type="entry name" value="ZINC FINGER PROTEIN 593"/>
    <property type="match status" value="1"/>
</dbReference>
<protein>
    <submittedName>
        <fullName evidence="11">Bud site selection protein 20</fullName>
    </submittedName>
</protein>
<evidence type="ECO:0000256" key="3">
    <source>
        <dbReference type="ARBA" id="ARBA00022490"/>
    </source>
</evidence>
<dbReference type="PROSITE" id="PS50171">
    <property type="entry name" value="ZF_MATRIN"/>
    <property type="match status" value="1"/>
</dbReference>
<evidence type="ECO:0000256" key="9">
    <source>
        <dbReference type="ARBA" id="ARBA00038064"/>
    </source>
</evidence>
<organism evidence="11 12">
    <name type="scientific">[Candida] anglica</name>
    <dbReference type="NCBI Taxonomy" id="148631"/>
    <lineage>
        <taxon>Eukaryota</taxon>
        <taxon>Fungi</taxon>
        <taxon>Dikarya</taxon>
        <taxon>Ascomycota</taxon>
        <taxon>Saccharomycotina</taxon>
        <taxon>Pichiomycetes</taxon>
        <taxon>Debaryomycetaceae</taxon>
        <taxon>Kurtzmaniella</taxon>
    </lineage>
</organism>
<evidence type="ECO:0000256" key="6">
    <source>
        <dbReference type="ARBA" id="ARBA00022771"/>
    </source>
</evidence>
<evidence type="ECO:0000256" key="8">
    <source>
        <dbReference type="ARBA" id="ARBA00023242"/>
    </source>
</evidence>